<comment type="caution">
    <text evidence="5">The sequence shown here is derived from an EMBL/GenBank/DDBJ whole genome shotgun (WGS) entry which is preliminary data.</text>
</comment>
<dbReference type="GO" id="GO:0030544">
    <property type="term" value="F:Hsp70 protein binding"/>
    <property type="evidence" value="ECO:0007669"/>
    <property type="project" value="TreeGrafter"/>
</dbReference>
<proteinExistence type="inferred from homology"/>
<gene>
    <name evidence="5" type="ORF">GEV33_012251</name>
</gene>
<dbReference type="Pfam" id="PF05603">
    <property type="entry name" value="Hikeshi-like_N"/>
    <property type="match status" value="1"/>
</dbReference>
<reference evidence="5" key="2">
    <citation type="submission" date="2021-08" db="EMBL/GenBank/DDBJ databases">
        <authorList>
            <person name="Eriksson T."/>
        </authorList>
    </citation>
    <scope>NUCLEOTIDE SEQUENCE</scope>
    <source>
        <strain evidence="5">Stoneville</strain>
        <tissue evidence="5">Whole head</tissue>
    </source>
</reference>
<dbReference type="InterPro" id="IPR048364">
    <property type="entry name" value="Hikeshi-like_C"/>
</dbReference>
<accession>A0A8J6HA45</accession>
<keyword evidence="6" id="KW-1185">Reference proteome</keyword>
<dbReference type="GO" id="GO:0005829">
    <property type="term" value="C:cytosol"/>
    <property type="evidence" value="ECO:0007669"/>
    <property type="project" value="TreeGrafter"/>
</dbReference>
<evidence type="ECO:0000256" key="2">
    <source>
        <dbReference type="SAM" id="MobiDB-lite"/>
    </source>
</evidence>
<sequence length="271" mass="30142">MQERGESAPPPPPINNLSLSARLSERGRKLHPEEIDTRWSMHSSRGPRSPPRSGVIGRVLDERKGARSVLGSGKGTEETMRGGANVRRVQTEFQPISEVQFVATIPDADSINHIVVFLTGAIPFPEGTAGQVYFSWPDPIAPPNWQPLGHISNMKPSAIFKISSLKKLEEMGNSMNILFGQSHIVHNAQIGIAIVPLSNISEVISPNNPSNNITFAHKMLDNFMNFVLSYSTTQPHMVPDPNATYVPLSAVQNWYTNFERRLQQNPNFWRT</sequence>
<dbReference type="InterPro" id="IPR031318">
    <property type="entry name" value="OPI10"/>
</dbReference>
<comment type="similarity">
    <text evidence="1">Belongs to the OPI10 family.</text>
</comment>
<dbReference type="PANTHER" id="PTHR12925:SF0">
    <property type="entry name" value="PROTEIN HIKESHI"/>
    <property type="match status" value="1"/>
</dbReference>
<dbReference type="GO" id="GO:0006606">
    <property type="term" value="P:protein import into nucleus"/>
    <property type="evidence" value="ECO:0007669"/>
    <property type="project" value="TreeGrafter"/>
</dbReference>
<organism evidence="5 6">
    <name type="scientific">Tenebrio molitor</name>
    <name type="common">Yellow mealworm beetle</name>
    <dbReference type="NCBI Taxonomy" id="7067"/>
    <lineage>
        <taxon>Eukaryota</taxon>
        <taxon>Metazoa</taxon>
        <taxon>Ecdysozoa</taxon>
        <taxon>Arthropoda</taxon>
        <taxon>Hexapoda</taxon>
        <taxon>Insecta</taxon>
        <taxon>Pterygota</taxon>
        <taxon>Neoptera</taxon>
        <taxon>Endopterygota</taxon>
        <taxon>Coleoptera</taxon>
        <taxon>Polyphaga</taxon>
        <taxon>Cucujiformia</taxon>
        <taxon>Tenebrionidae</taxon>
        <taxon>Tenebrio</taxon>
    </lineage>
</organism>
<evidence type="ECO:0000256" key="1">
    <source>
        <dbReference type="ARBA" id="ARBA00006623"/>
    </source>
</evidence>
<evidence type="ECO:0008006" key="7">
    <source>
        <dbReference type="Google" id="ProtNLM"/>
    </source>
</evidence>
<feature type="domain" description="Hikeshi-like N-terminal" evidence="3">
    <location>
        <begin position="87"/>
        <end position="204"/>
    </location>
</feature>
<reference evidence="5" key="1">
    <citation type="journal article" date="2020" name="J Insects Food Feed">
        <title>The yellow mealworm (Tenebrio molitor) genome: a resource for the emerging insects as food and feed industry.</title>
        <authorList>
            <person name="Eriksson T."/>
            <person name="Andere A."/>
            <person name="Kelstrup H."/>
            <person name="Emery V."/>
            <person name="Picard C."/>
        </authorList>
    </citation>
    <scope>NUCLEOTIDE SEQUENCE</scope>
    <source>
        <strain evidence="5">Stoneville</strain>
        <tissue evidence="5">Whole head</tissue>
    </source>
</reference>
<dbReference type="Pfam" id="PF21057">
    <property type="entry name" value="Hikeshi-like_C"/>
    <property type="match status" value="1"/>
</dbReference>
<dbReference type="EMBL" id="JABDTM020027433">
    <property type="protein sequence ID" value="KAH0810541.1"/>
    <property type="molecule type" value="Genomic_DNA"/>
</dbReference>
<protein>
    <recommendedName>
        <fullName evidence="7">Hikeshi-like domain-containing protein</fullName>
    </recommendedName>
</protein>
<evidence type="ECO:0000259" key="4">
    <source>
        <dbReference type="Pfam" id="PF21057"/>
    </source>
</evidence>
<name>A0A8J6HA45_TENMO</name>
<dbReference type="InterPro" id="IPR008493">
    <property type="entry name" value="Hikeshi-like_N"/>
</dbReference>
<feature type="region of interest" description="Disordered" evidence="2">
    <location>
        <begin position="1"/>
        <end position="83"/>
    </location>
</feature>
<dbReference type="GO" id="GO:0061608">
    <property type="term" value="F:nuclear import signal receptor activity"/>
    <property type="evidence" value="ECO:0007669"/>
    <property type="project" value="TreeGrafter"/>
</dbReference>
<feature type="domain" description="Hikeshi-like C-terminal" evidence="4">
    <location>
        <begin position="214"/>
        <end position="270"/>
    </location>
</feature>
<evidence type="ECO:0000313" key="5">
    <source>
        <dbReference type="EMBL" id="KAH0810541.1"/>
    </source>
</evidence>
<dbReference type="Proteomes" id="UP000719412">
    <property type="component" value="Unassembled WGS sequence"/>
</dbReference>
<feature type="compositionally biased region" description="Low complexity" evidence="2">
    <location>
        <begin position="43"/>
        <end position="54"/>
    </location>
</feature>
<evidence type="ECO:0000313" key="6">
    <source>
        <dbReference type="Proteomes" id="UP000719412"/>
    </source>
</evidence>
<dbReference type="PANTHER" id="PTHR12925">
    <property type="entry name" value="HIKESHI FAMILY MEMBER"/>
    <property type="match status" value="1"/>
</dbReference>
<dbReference type="AlphaFoldDB" id="A0A8J6HA45"/>
<feature type="compositionally biased region" description="Basic and acidic residues" evidence="2">
    <location>
        <begin position="23"/>
        <end position="39"/>
    </location>
</feature>
<dbReference type="GO" id="GO:0005634">
    <property type="term" value="C:nucleus"/>
    <property type="evidence" value="ECO:0007669"/>
    <property type="project" value="TreeGrafter"/>
</dbReference>
<evidence type="ECO:0000259" key="3">
    <source>
        <dbReference type="Pfam" id="PF05603"/>
    </source>
</evidence>